<evidence type="ECO:0000313" key="3">
    <source>
        <dbReference type="Proteomes" id="UP000009309"/>
    </source>
</evidence>
<proteinExistence type="predicted"/>
<dbReference type="PANTHER" id="PTHR48079">
    <property type="entry name" value="PROTEIN YEEZ"/>
    <property type="match status" value="1"/>
</dbReference>
<name>I2GLT7_9BACT</name>
<reference evidence="2 3" key="1">
    <citation type="journal article" date="2012" name="J. Bacteriol.">
        <title>Genome Sequence of the Filamentous Bacterium Fibrisoma limi BUZ 3T.</title>
        <authorList>
            <person name="Filippini M."/>
            <person name="Qi W."/>
            <person name="Jaenicke S."/>
            <person name="Goesmann A."/>
            <person name="Smits T.H."/>
            <person name="Bagheri H.C."/>
        </authorList>
    </citation>
    <scope>NUCLEOTIDE SEQUENCE [LARGE SCALE GENOMIC DNA]</scope>
    <source>
        <strain evidence="3">BUZ 3T</strain>
    </source>
</reference>
<dbReference type="GO" id="GO:0005737">
    <property type="term" value="C:cytoplasm"/>
    <property type="evidence" value="ECO:0007669"/>
    <property type="project" value="TreeGrafter"/>
</dbReference>
<dbReference type="AlphaFoldDB" id="I2GLT7"/>
<dbReference type="SUPFAM" id="SSF51735">
    <property type="entry name" value="NAD(P)-binding Rossmann-fold domains"/>
    <property type="match status" value="1"/>
</dbReference>
<dbReference type="STRING" id="1185876.BN8_04076"/>
<dbReference type="InterPro" id="IPR001509">
    <property type="entry name" value="Epimerase_deHydtase"/>
</dbReference>
<dbReference type="EMBL" id="CAIT01000007">
    <property type="protein sequence ID" value="CCH54863.1"/>
    <property type="molecule type" value="Genomic_DNA"/>
</dbReference>
<comment type="caution">
    <text evidence="2">The sequence shown here is derived from an EMBL/GenBank/DDBJ whole genome shotgun (WGS) entry which is preliminary data.</text>
</comment>
<dbReference type="Pfam" id="PF01370">
    <property type="entry name" value="Epimerase"/>
    <property type="match status" value="1"/>
</dbReference>
<accession>I2GLT7</accession>
<dbReference type="InterPro" id="IPR051783">
    <property type="entry name" value="NAD(P)-dependent_oxidoreduct"/>
</dbReference>
<evidence type="ECO:0000259" key="1">
    <source>
        <dbReference type="Pfam" id="PF01370"/>
    </source>
</evidence>
<feature type="domain" description="NAD-dependent epimerase/dehydratase" evidence="1">
    <location>
        <begin position="9"/>
        <end position="218"/>
    </location>
</feature>
<protein>
    <submittedName>
        <fullName evidence="2">WGS project CAIT00000000 data, contig 7</fullName>
    </submittedName>
</protein>
<dbReference type="InterPro" id="IPR036291">
    <property type="entry name" value="NAD(P)-bd_dom_sf"/>
</dbReference>
<sequence length="277" mass="30114">MMSNQLEKILITGVTGLVGERLLRRLADAGMGCRALVRAGKSVPAGVSAVEGDLLDSTSLSEAVQDVSAIIHLAAVFRTPDTDLIWKSNLEGTRNLIEAAKAHAPNARFILASTTNVYNATNPHPGREDDEVAPHQAYPASKVAAEQELRESGLNWVVLRFPFVYGDGDGHLKLLPRYAIAGKWHPAMRMSTIHHRDIATAMNLALAGVMDGHIVNIADEAPTSIYELAQLVGVRLESSSEPLVNPWYLVSDSSRARSLGFQPVVRTVYQAMQEQIM</sequence>
<dbReference type="eggNOG" id="COG0451">
    <property type="taxonomic scope" value="Bacteria"/>
</dbReference>
<keyword evidence="3" id="KW-1185">Reference proteome</keyword>
<dbReference type="PANTHER" id="PTHR48079:SF6">
    <property type="entry name" value="NAD(P)-BINDING DOMAIN-CONTAINING PROTEIN-RELATED"/>
    <property type="match status" value="1"/>
</dbReference>
<dbReference type="Proteomes" id="UP000009309">
    <property type="component" value="Unassembled WGS sequence"/>
</dbReference>
<organism evidence="2 3">
    <name type="scientific">Fibrisoma limi BUZ 3</name>
    <dbReference type="NCBI Taxonomy" id="1185876"/>
    <lineage>
        <taxon>Bacteria</taxon>
        <taxon>Pseudomonadati</taxon>
        <taxon>Bacteroidota</taxon>
        <taxon>Cytophagia</taxon>
        <taxon>Cytophagales</taxon>
        <taxon>Spirosomataceae</taxon>
        <taxon>Fibrisoma</taxon>
    </lineage>
</organism>
<evidence type="ECO:0000313" key="2">
    <source>
        <dbReference type="EMBL" id="CCH54863.1"/>
    </source>
</evidence>
<dbReference type="GO" id="GO:0004029">
    <property type="term" value="F:aldehyde dehydrogenase (NAD+) activity"/>
    <property type="evidence" value="ECO:0007669"/>
    <property type="project" value="TreeGrafter"/>
</dbReference>
<gene>
    <name evidence="2" type="ORF">BN8_04076</name>
</gene>
<dbReference type="Gene3D" id="3.40.50.720">
    <property type="entry name" value="NAD(P)-binding Rossmann-like Domain"/>
    <property type="match status" value="1"/>
</dbReference>